<feature type="domain" description="Smr" evidence="1">
    <location>
        <begin position="285"/>
        <end position="348"/>
    </location>
</feature>
<proteinExistence type="predicted"/>
<dbReference type="AlphaFoldDB" id="A0A4Q7N0P8"/>
<accession>A0A4Q7N0P8</accession>
<name>A0A4Q7N0P8_9BACT</name>
<reference evidence="2 3" key="1">
    <citation type="submission" date="2019-02" db="EMBL/GenBank/DDBJ databases">
        <title>Genomic Encyclopedia of Type Strains, Phase IV (KMG-IV): sequencing the most valuable type-strain genomes for metagenomic binning, comparative biology and taxonomic classification.</title>
        <authorList>
            <person name="Goeker M."/>
        </authorList>
    </citation>
    <scope>NUCLEOTIDE SEQUENCE [LARGE SCALE GENOMIC DNA]</scope>
    <source>
        <strain evidence="2 3">DSM 18116</strain>
    </source>
</reference>
<dbReference type="Pfam" id="PF01713">
    <property type="entry name" value="Smr"/>
    <property type="match status" value="1"/>
</dbReference>
<evidence type="ECO:0000259" key="1">
    <source>
        <dbReference type="Pfam" id="PF01713"/>
    </source>
</evidence>
<sequence>MPQITDSSYKMKFQIGDKVVVLHSNEEGEVVDIINPKMVMVDVRGVKFPAYTDQLDFPYFKQFSQKKLFPEKKPQKVYIDNVAQEKKKVTTKVADGVWLTFIPVFHADEFGDDVVDDLKVRLINRTHTGFKFIYKLNYAGDTNFELVNQVHPFEDFYLHDIPFENLNDNPTFAFEFSLMNPEKNKADYYESSLKLKAKQVFQRIEQLKKDGEATFSYKLFEEYPHKEYNSLDVSPLLTKGYKVYDAKEARQHLEPAKHEIDLHIEELTPEPEKMDNFEKLTLQLQTFEKYMELSIAHRRPSLIVIHGVGTGKLKDEIHDILRVKREVSSFINRYHPAYGYGATEVYFKY</sequence>
<gene>
    <name evidence="2" type="ORF">EV199_1032</name>
</gene>
<evidence type="ECO:0000313" key="3">
    <source>
        <dbReference type="Proteomes" id="UP000293874"/>
    </source>
</evidence>
<organism evidence="2 3">
    <name type="scientific">Pseudobacter ginsenosidimutans</name>
    <dbReference type="NCBI Taxonomy" id="661488"/>
    <lineage>
        <taxon>Bacteria</taxon>
        <taxon>Pseudomonadati</taxon>
        <taxon>Bacteroidota</taxon>
        <taxon>Chitinophagia</taxon>
        <taxon>Chitinophagales</taxon>
        <taxon>Chitinophagaceae</taxon>
        <taxon>Pseudobacter</taxon>
    </lineage>
</organism>
<protein>
    <submittedName>
        <fullName evidence="2">Smr domain-containing protein</fullName>
    </submittedName>
</protein>
<dbReference type="InterPro" id="IPR036063">
    <property type="entry name" value="Smr_dom_sf"/>
</dbReference>
<dbReference type="Gene3D" id="3.30.1370.110">
    <property type="match status" value="1"/>
</dbReference>
<keyword evidence="3" id="KW-1185">Reference proteome</keyword>
<dbReference type="EMBL" id="SGXA01000001">
    <property type="protein sequence ID" value="RZS75171.1"/>
    <property type="molecule type" value="Genomic_DNA"/>
</dbReference>
<evidence type="ECO:0000313" key="2">
    <source>
        <dbReference type="EMBL" id="RZS75171.1"/>
    </source>
</evidence>
<dbReference type="InterPro" id="IPR002625">
    <property type="entry name" value="Smr_dom"/>
</dbReference>
<dbReference type="Proteomes" id="UP000293874">
    <property type="component" value="Unassembled WGS sequence"/>
</dbReference>
<comment type="caution">
    <text evidence="2">The sequence shown here is derived from an EMBL/GenBank/DDBJ whole genome shotgun (WGS) entry which is preliminary data.</text>
</comment>